<dbReference type="PROSITE" id="PS50088">
    <property type="entry name" value="ANK_REPEAT"/>
    <property type="match status" value="2"/>
</dbReference>
<dbReference type="InterPro" id="IPR002110">
    <property type="entry name" value="Ankyrin_rpt"/>
</dbReference>
<dbReference type="InterPro" id="IPR036770">
    <property type="entry name" value="Ankyrin_rpt-contain_sf"/>
</dbReference>
<proteinExistence type="predicted"/>
<feature type="repeat" description="ANK" evidence="3">
    <location>
        <begin position="164"/>
        <end position="196"/>
    </location>
</feature>
<dbReference type="SMART" id="SM00248">
    <property type="entry name" value="ANK"/>
    <property type="match status" value="5"/>
</dbReference>
<dbReference type="EMBL" id="BRYB01004242">
    <property type="protein sequence ID" value="GMI27880.1"/>
    <property type="molecule type" value="Genomic_DNA"/>
</dbReference>
<feature type="signal peptide" evidence="4">
    <location>
        <begin position="1"/>
        <end position="20"/>
    </location>
</feature>
<organism evidence="5 6">
    <name type="scientific">Tetraparma gracilis</name>
    <dbReference type="NCBI Taxonomy" id="2962635"/>
    <lineage>
        <taxon>Eukaryota</taxon>
        <taxon>Sar</taxon>
        <taxon>Stramenopiles</taxon>
        <taxon>Ochrophyta</taxon>
        <taxon>Bolidophyceae</taxon>
        <taxon>Parmales</taxon>
        <taxon>Triparmaceae</taxon>
        <taxon>Tetraparma</taxon>
    </lineage>
</organism>
<dbReference type="Gene3D" id="1.25.40.20">
    <property type="entry name" value="Ankyrin repeat-containing domain"/>
    <property type="match status" value="2"/>
</dbReference>
<sequence>MPPLLLLSLLLLSAFLAASASSPPQDLQVKIQDATLTEDDLVSSSTWINSACCPNGLNAVCWAAKLGSKSLPLLLSKGGSATLWHEETKTSPSHFAAREGFYHSLKALLDSLPPSDAALELEREDEHGNNVLHLASLSGQVAMVNLLRSYNKSSDKWMVNANHNGNTPLMFAAFFSHEKVLERLLEVDSVVEGIDVQAGNGRTALMLAASSGCAECVRKLLVKGAMLDLECEDGANAVSIATEKGEAEVLQILVDARTEL</sequence>
<evidence type="ECO:0000256" key="4">
    <source>
        <dbReference type="SAM" id="SignalP"/>
    </source>
</evidence>
<feature type="repeat" description="ANK" evidence="3">
    <location>
        <begin position="200"/>
        <end position="232"/>
    </location>
</feature>
<reference evidence="5 6" key="1">
    <citation type="journal article" date="2023" name="Commun. Biol.">
        <title>Genome analysis of Parmales, the sister group of diatoms, reveals the evolutionary specialization of diatoms from phago-mixotrophs to photoautotrophs.</title>
        <authorList>
            <person name="Ban H."/>
            <person name="Sato S."/>
            <person name="Yoshikawa S."/>
            <person name="Yamada K."/>
            <person name="Nakamura Y."/>
            <person name="Ichinomiya M."/>
            <person name="Sato N."/>
            <person name="Blanc-Mathieu R."/>
            <person name="Endo H."/>
            <person name="Kuwata A."/>
            <person name="Ogata H."/>
        </authorList>
    </citation>
    <scope>NUCLEOTIDE SEQUENCE [LARGE SCALE GENOMIC DNA]</scope>
</reference>
<dbReference type="PANTHER" id="PTHR24198">
    <property type="entry name" value="ANKYRIN REPEAT AND PROTEIN KINASE DOMAIN-CONTAINING PROTEIN"/>
    <property type="match status" value="1"/>
</dbReference>
<evidence type="ECO:0000256" key="2">
    <source>
        <dbReference type="ARBA" id="ARBA00023043"/>
    </source>
</evidence>
<keyword evidence="1" id="KW-0677">Repeat</keyword>
<dbReference type="SUPFAM" id="SSF48403">
    <property type="entry name" value="Ankyrin repeat"/>
    <property type="match status" value="1"/>
</dbReference>
<protein>
    <submittedName>
        <fullName evidence="5">Uncharacterized protein</fullName>
    </submittedName>
</protein>
<dbReference type="Pfam" id="PF12796">
    <property type="entry name" value="Ank_2"/>
    <property type="match status" value="2"/>
</dbReference>
<accession>A0ABQ6ML85</accession>
<dbReference type="PANTHER" id="PTHR24198:SF194">
    <property type="entry name" value="INVERSIN-A"/>
    <property type="match status" value="1"/>
</dbReference>
<dbReference type="PROSITE" id="PS50297">
    <property type="entry name" value="ANK_REP_REGION"/>
    <property type="match status" value="2"/>
</dbReference>
<evidence type="ECO:0000313" key="5">
    <source>
        <dbReference type="EMBL" id="GMI27880.1"/>
    </source>
</evidence>
<evidence type="ECO:0000313" key="6">
    <source>
        <dbReference type="Proteomes" id="UP001165060"/>
    </source>
</evidence>
<evidence type="ECO:0000256" key="1">
    <source>
        <dbReference type="ARBA" id="ARBA00022737"/>
    </source>
</evidence>
<evidence type="ECO:0000256" key="3">
    <source>
        <dbReference type="PROSITE-ProRule" id="PRU00023"/>
    </source>
</evidence>
<dbReference type="Proteomes" id="UP001165060">
    <property type="component" value="Unassembled WGS sequence"/>
</dbReference>
<gene>
    <name evidence="5" type="ORF">TeGR_g887</name>
</gene>
<keyword evidence="6" id="KW-1185">Reference proteome</keyword>
<keyword evidence="4" id="KW-0732">Signal</keyword>
<comment type="caution">
    <text evidence="5">The sequence shown here is derived from an EMBL/GenBank/DDBJ whole genome shotgun (WGS) entry which is preliminary data.</text>
</comment>
<feature type="chain" id="PRO_5046929490" evidence="4">
    <location>
        <begin position="21"/>
        <end position="260"/>
    </location>
</feature>
<keyword evidence="2 3" id="KW-0040">ANK repeat</keyword>
<name>A0ABQ6ML85_9STRA</name>